<protein>
    <submittedName>
        <fullName evidence="4">DUF4396 domain-containing protein</fullName>
    </submittedName>
</protein>
<dbReference type="Proteomes" id="UP001139485">
    <property type="component" value="Unassembled WGS sequence"/>
</dbReference>
<feature type="transmembrane region" description="Helical" evidence="2">
    <location>
        <begin position="15"/>
        <end position="35"/>
    </location>
</feature>
<feature type="transmembrane region" description="Helical" evidence="2">
    <location>
        <begin position="108"/>
        <end position="127"/>
    </location>
</feature>
<keyword evidence="2" id="KW-0812">Transmembrane</keyword>
<keyword evidence="5" id="KW-1185">Reference proteome</keyword>
<feature type="transmembrane region" description="Helical" evidence="2">
    <location>
        <begin position="41"/>
        <end position="60"/>
    </location>
</feature>
<evidence type="ECO:0000313" key="5">
    <source>
        <dbReference type="Proteomes" id="UP001139485"/>
    </source>
</evidence>
<name>A0A9X2D6T0_9ACTN</name>
<keyword evidence="2" id="KW-0472">Membrane</keyword>
<evidence type="ECO:0000313" key="4">
    <source>
        <dbReference type="EMBL" id="MCM0620238.1"/>
    </source>
</evidence>
<evidence type="ECO:0000256" key="2">
    <source>
        <dbReference type="SAM" id="Phobius"/>
    </source>
</evidence>
<dbReference type="InterPro" id="IPR025509">
    <property type="entry name" value="DUF4396"/>
</dbReference>
<evidence type="ECO:0000259" key="3">
    <source>
        <dbReference type="Pfam" id="PF14342"/>
    </source>
</evidence>
<feature type="domain" description="DUF4396" evidence="3">
    <location>
        <begin position="4"/>
        <end position="136"/>
    </location>
</feature>
<feature type="region of interest" description="Disordered" evidence="1">
    <location>
        <begin position="147"/>
        <end position="167"/>
    </location>
</feature>
<organism evidence="4 5">
    <name type="scientific">Nocardioides bruguierae</name>
    <dbReference type="NCBI Taxonomy" id="2945102"/>
    <lineage>
        <taxon>Bacteria</taxon>
        <taxon>Bacillati</taxon>
        <taxon>Actinomycetota</taxon>
        <taxon>Actinomycetes</taxon>
        <taxon>Propionibacteriales</taxon>
        <taxon>Nocardioidaceae</taxon>
        <taxon>Nocardioides</taxon>
    </lineage>
</organism>
<dbReference type="AlphaFoldDB" id="A0A9X2D6T0"/>
<dbReference type="RefSeq" id="WP_250826912.1">
    <property type="nucleotide sequence ID" value="NZ_JAMOIL010000009.1"/>
</dbReference>
<dbReference type="Pfam" id="PF14342">
    <property type="entry name" value="DUF4396"/>
    <property type="match status" value="1"/>
</dbReference>
<accession>A0A9X2D6T0</accession>
<feature type="transmembrane region" description="Helical" evidence="2">
    <location>
        <begin position="80"/>
        <end position="102"/>
    </location>
</feature>
<comment type="caution">
    <text evidence="4">The sequence shown here is derived from an EMBL/GenBank/DDBJ whole genome shotgun (WGS) entry which is preliminary data.</text>
</comment>
<feature type="compositionally biased region" description="Basic and acidic residues" evidence="1">
    <location>
        <begin position="153"/>
        <end position="167"/>
    </location>
</feature>
<gene>
    <name evidence="4" type="ORF">M8330_08010</name>
</gene>
<dbReference type="EMBL" id="JAMOIL010000009">
    <property type="protein sequence ID" value="MCM0620238.1"/>
    <property type="molecule type" value="Genomic_DNA"/>
</dbReference>
<evidence type="ECO:0000256" key="1">
    <source>
        <dbReference type="SAM" id="MobiDB-lite"/>
    </source>
</evidence>
<reference evidence="4" key="1">
    <citation type="submission" date="2022-05" db="EMBL/GenBank/DDBJ databases">
        <authorList>
            <person name="Tuo L."/>
        </authorList>
    </citation>
    <scope>NUCLEOTIDE SEQUENCE</scope>
    <source>
        <strain evidence="4">BSK12Z-4</strain>
    </source>
</reference>
<keyword evidence="2" id="KW-1133">Transmembrane helix</keyword>
<proteinExistence type="predicted"/>
<sequence length="167" mass="17697">MDTSWKMAATATRHCLTGCAAGEIVGMILAAAFAWQNLTSVAVSFVLAFVFGYSLTFWGVKKAGFSTSTAVKAALASDTVSILVMELVDNGFIALIPGALAATLTQWLFWWTLALSLAIAFLVAVPVNKWLMDRGLGHAKVHELHGHSGGHGGGHEGHEMHHTAQGH</sequence>